<proteinExistence type="predicted"/>
<dbReference type="OMA" id="LQCTKRN"/>
<dbReference type="InterPro" id="IPR058917">
    <property type="entry name" value="RESC6_dom"/>
</dbReference>
<evidence type="ECO:0000313" key="2">
    <source>
        <dbReference type="EMBL" id="CCC53323.1"/>
    </source>
</evidence>
<name>G0UBX5_TRYVY</name>
<dbReference type="Pfam" id="PF26188">
    <property type="entry name" value="RESC6"/>
    <property type="match status" value="1"/>
</dbReference>
<organism evidence="2">
    <name type="scientific">Trypanosoma vivax (strain Y486)</name>
    <dbReference type="NCBI Taxonomy" id="1055687"/>
    <lineage>
        <taxon>Eukaryota</taxon>
        <taxon>Discoba</taxon>
        <taxon>Euglenozoa</taxon>
        <taxon>Kinetoplastea</taxon>
        <taxon>Metakinetoplastina</taxon>
        <taxon>Trypanosomatida</taxon>
        <taxon>Trypanosomatidae</taxon>
        <taxon>Trypanosoma</taxon>
        <taxon>Duttonella</taxon>
    </lineage>
</organism>
<reference evidence="2" key="1">
    <citation type="journal article" date="2012" name="Proc. Natl. Acad. Sci. U.S.A.">
        <title>Antigenic diversity is generated by distinct evolutionary mechanisms in African trypanosome species.</title>
        <authorList>
            <person name="Jackson A.P."/>
            <person name="Berry A."/>
            <person name="Aslett M."/>
            <person name="Allison H.C."/>
            <person name="Burton P."/>
            <person name="Vavrova-Anderson J."/>
            <person name="Brown R."/>
            <person name="Browne H."/>
            <person name="Corton N."/>
            <person name="Hauser H."/>
            <person name="Gamble J."/>
            <person name="Gilderthorp R."/>
            <person name="Marcello L."/>
            <person name="McQuillan J."/>
            <person name="Otto T.D."/>
            <person name="Quail M.A."/>
            <person name="Sanders M.J."/>
            <person name="van Tonder A."/>
            <person name="Ginger M.L."/>
            <person name="Field M.C."/>
            <person name="Barry J.D."/>
            <person name="Hertz-Fowler C."/>
            <person name="Berriman M."/>
        </authorList>
    </citation>
    <scope>NUCLEOTIDE SEQUENCE</scope>
    <source>
        <strain evidence="2">Y486</strain>
    </source>
</reference>
<dbReference type="EMBL" id="HE573027">
    <property type="protein sequence ID" value="CCC53323.1"/>
    <property type="molecule type" value="Genomic_DNA"/>
</dbReference>
<evidence type="ECO:0000259" key="1">
    <source>
        <dbReference type="Pfam" id="PF26188"/>
    </source>
</evidence>
<protein>
    <recommendedName>
        <fullName evidence="1">RNA-editing substrate-binding complex 6 protein domain-containing protein</fullName>
    </recommendedName>
</protein>
<gene>
    <name evidence="2" type="ORF">TVY486_1108070</name>
</gene>
<dbReference type="AlphaFoldDB" id="G0UBX5"/>
<dbReference type="CDD" id="cd23734">
    <property type="entry name" value="RESC4"/>
    <property type="match status" value="1"/>
</dbReference>
<dbReference type="VEuPathDB" id="TriTrypDB:TvY486_1108070"/>
<sequence length="1090" mass="119621">MNGKLCGLLQRLASPIVATRLAKEELCLSMSAIARLRLRKDQIGFLRSTDTLSTRAHRISALCTPTELAMLAEGADAIASPRMDLADALIDEMYEAVRTAKPARIAHVVSVVQYSAGIELYLNETVAALLRSGAKLLHKSDGATVLTHYVQLSESRLPVEAFHGLMEELRAKATEGQRLTFLKAKTGSSGATIGQGSGSGLDGDAKALAEDHALVEDEEEGEEKEAWTAPRARRWMSQWANGGGPWKPSEAIQAVELYTHFAVRDFILHEKIQEITLSVIPSATKYELEEIRKTVLSSCNVFALLRDTLTRRRDAESGAPVDGAGSTHSEGSCAAVTEMPASTRAYNLVTAGRRVPEDLMFEVVKEQSCHTPVDVAAQAGCIFVERGEIPEGVLLQLSAERDKLGPQGVVALVRLARRDSTGAVLPLCAAVLHRFAAEGIQGAAVETVLELCENLALPLPRGLREEDLSQLRGAEEMLREALSTRLLAVVRGGCDLRFQCRVAKAALVIDTNNELVQFVCSAVCARGQPLSVEQALLLLDLLCKRDFIHEPVVDVMEVAFRGLVESVVARMEASKEVPSEDVRYIAHFAAMQAEFDVPDFDPVALFLLRAVERDPTRVPTEMLPAVGLLCLRGGRHDTVAKIQNHIIKQVGTLSVNAVGELAQLLMVAGHNTVDELVDELHSAVTGILVREGNLLAEDVAKVAAACCRRGKAVDERVVDYLLNHMSALSSHVYTDLCRFVHLTPSPPLLANSLVDDFPRRLDLLSPGEIAEVAFGLGEVAELGQRLSHQLATERCSDYVIDHSQVFWRGMDVARLLYGFSRMHCTKRSLYNVFATRLAHRPILSTMGQEAISIAIAAFGRAKYLDKKLFDKFSRRMLAQTDALGAAELLFTIRGFSRVMLLNDRLYDELGARAAEKVKEFPVDSKCVLLNSYGSLGVTHPELATKMLSGIVESLSELKDANKAVGVIASLWQMHHSLEGDEHVATLTDWIVDRAHELDEEAIGKLCVVMRETNWRNVPLLRAVAEQSVRLQRQENISPNCCRAVLDTLGTFMLHHQGARENLSALARSVSKERIQLSEEEEQHLQLLLQR</sequence>
<accession>G0UBX5</accession>
<feature type="domain" description="RNA-editing substrate-binding complex 6 protein" evidence="1">
    <location>
        <begin position="813"/>
        <end position="1032"/>
    </location>
</feature>